<keyword evidence="1" id="KW-0472">Membrane</keyword>
<name>A0AAN9MES3_CANGL</name>
<organism evidence="2 3">
    <name type="scientific">Canavalia gladiata</name>
    <name type="common">Sword bean</name>
    <name type="synonym">Dolichos gladiatus</name>
    <dbReference type="NCBI Taxonomy" id="3824"/>
    <lineage>
        <taxon>Eukaryota</taxon>
        <taxon>Viridiplantae</taxon>
        <taxon>Streptophyta</taxon>
        <taxon>Embryophyta</taxon>
        <taxon>Tracheophyta</taxon>
        <taxon>Spermatophyta</taxon>
        <taxon>Magnoliopsida</taxon>
        <taxon>eudicotyledons</taxon>
        <taxon>Gunneridae</taxon>
        <taxon>Pentapetalae</taxon>
        <taxon>rosids</taxon>
        <taxon>fabids</taxon>
        <taxon>Fabales</taxon>
        <taxon>Fabaceae</taxon>
        <taxon>Papilionoideae</taxon>
        <taxon>50 kb inversion clade</taxon>
        <taxon>NPAAA clade</taxon>
        <taxon>indigoferoid/millettioid clade</taxon>
        <taxon>Phaseoleae</taxon>
        <taxon>Canavalia</taxon>
    </lineage>
</organism>
<dbReference type="EMBL" id="JAYMYQ010000002">
    <property type="protein sequence ID" value="KAK7350677.1"/>
    <property type="molecule type" value="Genomic_DNA"/>
</dbReference>
<evidence type="ECO:0000313" key="2">
    <source>
        <dbReference type="EMBL" id="KAK7350677.1"/>
    </source>
</evidence>
<comment type="caution">
    <text evidence="2">The sequence shown here is derived from an EMBL/GenBank/DDBJ whole genome shotgun (WGS) entry which is preliminary data.</text>
</comment>
<sequence>MRHRIAIYIYIYMPNRSSITSNISFCRLSFASGLFSFTWIIIGLWLGWWCKMGVNVDFLVFQRAALHIAPWYWDPLPNQRMALD</sequence>
<protein>
    <submittedName>
        <fullName evidence="2">Uncharacterized protein</fullName>
    </submittedName>
</protein>
<proteinExistence type="predicted"/>
<accession>A0AAN9MES3</accession>
<keyword evidence="1" id="KW-0812">Transmembrane</keyword>
<evidence type="ECO:0000313" key="3">
    <source>
        <dbReference type="Proteomes" id="UP001367508"/>
    </source>
</evidence>
<keyword evidence="1" id="KW-1133">Transmembrane helix</keyword>
<dbReference type="AlphaFoldDB" id="A0AAN9MES3"/>
<feature type="transmembrane region" description="Helical" evidence="1">
    <location>
        <begin position="25"/>
        <end position="48"/>
    </location>
</feature>
<keyword evidence="3" id="KW-1185">Reference proteome</keyword>
<dbReference type="Proteomes" id="UP001367508">
    <property type="component" value="Unassembled WGS sequence"/>
</dbReference>
<gene>
    <name evidence="2" type="ORF">VNO77_09548</name>
</gene>
<evidence type="ECO:0000256" key="1">
    <source>
        <dbReference type="SAM" id="Phobius"/>
    </source>
</evidence>
<reference evidence="2 3" key="1">
    <citation type="submission" date="2024-01" db="EMBL/GenBank/DDBJ databases">
        <title>The genomes of 5 underutilized Papilionoideae crops provide insights into root nodulation and disease resistanc.</title>
        <authorList>
            <person name="Jiang F."/>
        </authorList>
    </citation>
    <scope>NUCLEOTIDE SEQUENCE [LARGE SCALE GENOMIC DNA]</scope>
    <source>
        <strain evidence="2">LVBAO_FW01</strain>
        <tissue evidence="2">Leaves</tissue>
    </source>
</reference>